<dbReference type="EMBL" id="AAMO01000003">
    <property type="protein sequence ID" value="EAQ03930.1"/>
    <property type="molecule type" value="Genomic_DNA"/>
</dbReference>
<dbReference type="GO" id="GO:0016740">
    <property type="term" value="F:transferase activity"/>
    <property type="evidence" value="ECO:0007669"/>
    <property type="project" value="UniProtKB-KW"/>
</dbReference>
<dbReference type="Proteomes" id="UP000004318">
    <property type="component" value="Unassembled WGS sequence"/>
</dbReference>
<dbReference type="CDD" id="cd00761">
    <property type="entry name" value="Glyco_tranf_GTA_type"/>
    <property type="match status" value="1"/>
</dbReference>
<reference evidence="1 2" key="1">
    <citation type="journal article" date="2010" name="J. Bacteriol.">
        <title>Genome sequences of Oceanicola granulosus HTCC2516(T) and Oceanicola batsensis HTCC2597(TDelta).</title>
        <authorList>
            <person name="Thrash J.C."/>
            <person name="Cho J.C."/>
            <person name="Vergin K.L."/>
            <person name="Giovannoni S.J."/>
        </authorList>
    </citation>
    <scope>NUCLEOTIDE SEQUENCE [LARGE SCALE GENOMIC DNA]</scope>
    <source>
        <strain evidence="2">ATCC BAA-863 / DSM 15984 / KCTC 12145 / HTCC2597</strain>
    </source>
</reference>
<dbReference type="Pfam" id="PF13641">
    <property type="entry name" value="Glyco_tranf_2_3"/>
    <property type="match status" value="1"/>
</dbReference>
<dbReference type="SUPFAM" id="SSF53448">
    <property type="entry name" value="Nucleotide-diphospho-sugar transferases"/>
    <property type="match status" value="1"/>
</dbReference>
<dbReference type="RefSeq" id="WP_009806583.1">
    <property type="nucleotide sequence ID" value="NZ_CH724131.1"/>
</dbReference>
<dbReference type="HOGENOM" id="CLU_660287_0_0_5"/>
<dbReference type="InterPro" id="IPR029044">
    <property type="entry name" value="Nucleotide-diphossugar_trans"/>
</dbReference>
<dbReference type="Gene3D" id="3.90.550.10">
    <property type="entry name" value="Spore Coat Polysaccharide Biosynthesis Protein SpsA, Chain A"/>
    <property type="match status" value="1"/>
</dbReference>
<comment type="caution">
    <text evidence="1">The sequence shown here is derived from an EMBL/GenBank/DDBJ whole genome shotgun (WGS) entry which is preliminary data.</text>
</comment>
<evidence type="ECO:0000313" key="1">
    <source>
        <dbReference type="EMBL" id="EAQ03930.1"/>
    </source>
</evidence>
<accession>A3TWD4</accession>
<keyword evidence="1" id="KW-0808">Transferase</keyword>
<dbReference type="PANTHER" id="PTHR43685">
    <property type="entry name" value="GLYCOSYLTRANSFERASE"/>
    <property type="match status" value="1"/>
</dbReference>
<dbReference type="STRING" id="252305.OB2597_11821"/>
<dbReference type="AlphaFoldDB" id="A3TWD4"/>
<keyword evidence="2" id="KW-1185">Reference proteome</keyword>
<protein>
    <submittedName>
        <fullName evidence="1">Putative glycosyltransferase</fullName>
    </submittedName>
</protein>
<organism evidence="1 2">
    <name type="scientific">Pseudooceanicola batsensis (strain ATCC BAA-863 / DSM 15984 / KCTC 12145 / HTCC2597)</name>
    <name type="common">Oceanicola batsensis</name>
    <dbReference type="NCBI Taxonomy" id="252305"/>
    <lineage>
        <taxon>Bacteria</taxon>
        <taxon>Pseudomonadati</taxon>
        <taxon>Pseudomonadota</taxon>
        <taxon>Alphaproteobacteria</taxon>
        <taxon>Rhodobacterales</taxon>
        <taxon>Paracoccaceae</taxon>
        <taxon>Pseudooceanicola</taxon>
    </lineage>
</organism>
<dbReference type="PANTHER" id="PTHR43685:SF2">
    <property type="entry name" value="GLYCOSYLTRANSFERASE 2-LIKE DOMAIN-CONTAINING PROTEIN"/>
    <property type="match status" value="1"/>
</dbReference>
<evidence type="ECO:0000313" key="2">
    <source>
        <dbReference type="Proteomes" id="UP000004318"/>
    </source>
</evidence>
<sequence length="414" mass="45383">MDDPTVSVVVVSRDRGPSLELTLVGLARQLHDNYEIVVVADAAGLDAVRRQKLGREIKTVPFADPNISLARNLGTAVAAGEVVAFIDDDAVPEPTWLRHLTAPFSEPDVAAAGGFVIGRNGISFQWKAHSVDHTGQARPLDVDPARATALTPPPGRAVKTEGTNMAFRRSVLAQLGGFDPAYRFYLDDTDLNMRLARARHVTAVVPMAQVHHSFAPSSRRHASRAPRDLFEIGASLSVFLRRHCPEDAREKAVTDFVAGRDRALISHMVAGRLEPRDLRRLRARLAAGIEAGRSRTLYPLPGLPHSSEPFLPFRTRATGQSITLAGRPLSRRRLRAQAAARAAGGATVSLFILSPTALFHRVRMTRDGVWEQTGGIWGRARRDEPLVRATSFRRRLAQEIARIAALRQHKTPSN</sequence>
<proteinExistence type="predicted"/>
<dbReference type="eggNOG" id="COG1216">
    <property type="taxonomic scope" value="Bacteria"/>
</dbReference>
<dbReference type="InterPro" id="IPR050834">
    <property type="entry name" value="Glycosyltransf_2"/>
</dbReference>
<dbReference type="OrthoDB" id="153025at2"/>
<name>A3TWD4_PSEBH</name>
<gene>
    <name evidence="1" type="ORF">OB2597_11821</name>
</gene>